<evidence type="ECO:0000313" key="3">
    <source>
        <dbReference type="EMBL" id="CAF1221833.1"/>
    </source>
</evidence>
<dbReference type="Proteomes" id="UP000663864">
    <property type="component" value="Unassembled WGS sequence"/>
</dbReference>
<gene>
    <name evidence="3" type="ORF">ZHD862_LOCUS23906</name>
</gene>
<dbReference type="PROSITE" id="PS50181">
    <property type="entry name" value="FBOX"/>
    <property type="match status" value="1"/>
</dbReference>
<evidence type="ECO:0000313" key="4">
    <source>
        <dbReference type="Proteomes" id="UP000663864"/>
    </source>
</evidence>
<proteinExistence type="predicted"/>
<reference evidence="3" key="1">
    <citation type="submission" date="2021-02" db="EMBL/GenBank/DDBJ databases">
        <authorList>
            <person name="Nowell W R."/>
        </authorList>
    </citation>
    <scope>NUCLEOTIDE SEQUENCE</scope>
</reference>
<sequence>MITKIETLPNEILLYIFSYLSWYDMLISFWSLNIRFDSLVCSILSINDRISNSGILITQGLSYNKCSSILFPLIINSSSLCSSIQRIHFDETNSIACDLIYQWLFNEKKILHFSNLKSLILTRCGSIKAVVQSLSYLIEHQLDELTLTFNQQGFRRVRYEKKDLQMISDAEIERRMNMIKELLCQLFSGQCQLKSLRLDISNILRGSIIHRCLKSRSYLSFNPIQHEFQSYCMTLRCLYIRLNQTCFLENLIEYVPNLEQLLVEFHYVSKFGSFEKSNVETLRQSNENWFNKIPKLRYFSLKTLICDDSEFVYLKWLLNNLNYIEKLQVHLRNNEFIKRESESIWKSVIDANFVRQYCLPSKIINLIYFDFYICSECQSSLNDIEKIINSFKIHSFFIEHQWTNVKYLFDPIMSCQHLFSLTDRLQFSDNPSNHSYIFNWPYIDKILFRLHPSFYLFLERFKELSPKISWIKVYKNQWRDFDHSDLLMSLNILSEMKQYKTIDMPFRHVTQIQFGTWFARDNARVDEPIDRNEIREKVLAHLISMTVQLKYLRVEQFEWLLHVVQYASNELRTNALNSVRYAEFCLPSCHYGFNKANHIGKCLVPFLSTYMPHLQTLRLWRPDDFPWTSIQHVVVFEQDLYQLVKKLKEFIFLDIYGEIHYEKVEPYRLMVQASFPNSRIDIGISRFRLWL</sequence>
<evidence type="ECO:0000256" key="1">
    <source>
        <dbReference type="SAM" id="Phobius"/>
    </source>
</evidence>
<name>A0A814XXV8_9BILA</name>
<feature type="transmembrane region" description="Helical" evidence="1">
    <location>
        <begin position="12"/>
        <end position="32"/>
    </location>
</feature>
<accession>A0A814XXV8</accession>
<keyword evidence="1" id="KW-1133">Transmembrane helix</keyword>
<keyword evidence="1" id="KW-0472">Membrane</keyword>
<dbReference type="AlphaFoldDB" id="A0A814XXV8"/>
<evidence type="ECO:0000259" key="2">
    <source>
        <dbReference type="PROSITE" id="PS50181"/>
    </source>
</evidence>
<feature type="domain" description="F-box" evidence="2">
    <location>
        <begin position="2"/>
        <end position="50"/>
    </location>
</feature>
<dbReference type="EMBL" id="CAJNOT010001587">
    <property type="protein sequence ID" value="CAF1221833.1"/>
    <property type="molecule type" value="Genomic_DNA"/>
</dbReference>
<protein>
    <recommendedName>
        <fullName evidence="2">F-box domain-containing protein</fullName>
    </recommendedName>
</protein>
<keyword evidence="1" id="KW-0812">Transmembrane</keyword>
<organism evidence="3 4">
    <name type="scientific">Rotaria sordida</name>
    <dbReference type="NCBI Taxonomy" id="392033"/>
    <lineage>
        <taxon>Eukaryota</taxon>
        <taxon>Metazoa</taxon>
        <taxon>Spiralia</taxon>
        <taxon>Gnathifera</taxon>
        <taxon>Rotifera</taxon>
        <taxon>Eurotatoria</taxon>
        <taxon>Bdelloidea</taxon>
        <taxon>Philodinida</taxon>
        <taxon>Philodinidae</taxon>
        <taxon>Rotaria</taxon>
    </lineage>
</organism>
<dbReference type="InterPro" id="IPR001810">
    <property type="entry name" value="F-box_dom"/>
</dbReference>
<comment type="caution">
    <text evidence="3">The sequence shown here is derived from an EMBL/GenBank/DDBJ whole genome shotgun (WGS) entry which is preliminary data.</text>
</comment>